<keyword evidence="4" id="KW-0238">DNA-binding</keyword>
<feature type="domain" description="Origin recognition complex subunit 3 N-terminal" evidence="7">
    <location>
        <begin position="63"/>
        <end position="382"/>
    </location>
</feature>
<dbReference type="PANTHER" id="PTHR12748:SF0">
    <property type="entry name" value="ORIGIN RECOGNITION COMPLEX SUBUNIT 3"/>
    <property type="match status" value="1"/>
</dbReference>
<dbReference type="InterPro" id="IPR040855">
    <property type="entry name" value="ORC_WH_C"/>
</dbReference>
<accession>A0A3M7KTB8</accession>
<keyword evidence="5" id="KW-0539">Nucleus</keyword>
<dbReference type="GO" id="GO:0003688">
    <property type="term" value="F:DNA replication origin binding"/>
    <property type="evidence" value="ECO:0007669"/>
    <property type="project" value="TreeGrafter"/>
</dbReference>
<dbReference type="GO" id="GO:0031261">
    <property type="term" value="C:DNA replication preinitiation complex"/>
    <property type="evidence" value="ECO:0007669"/>
    <property type="project" value="TreeGrafter"/>
</dbReference>
<organism evidence="9 10">
    <name type="scientific">Auxenochlorella protothecoides</name>
    <name type="common">Green microalga</name>
    <name type="synonym">Chlorella protothecoides</name>
    <dbReference type="NCBI Taxonomy" id="3075"/>
    <lineage>
        <taxon>Eukaryota</taxon>
        <taxon>Viridiplantae</taxon>
        <taxon>Chlorophyta</taxon>
        <taxon>core chlorophytes</taxon>
        <taxon>Trebouxiophyceae</taxon>
        <taxon>Chlorellales</taxon>
        <taxon>Chlorellaceae</taxon>
        <taxon>Auxenochlorella</taxon>
    </lineage>
</organism>
<dbReference type="InterPro" id="IPR045667">
    <property type="entry name" value="ORC3_N"/>
</dbReference>
<dbReference type="AlphaFoldDB" id="A0A3M7KTB8"/>
<sequence>MEWETEGDGEDLGGQGVDRAFTLLHPAPPSPKKAKGGKPGVHALDPHAHVARDLLLAGFPPCFKGEEVQQRLWRAAASEACVSRLKTSISEAVAATDAAVFTDLLDFVRGSHASSRDLLASQGRWGGAGKRALPAGLVLAGGVNASDHAQTFPALASHLRNQGCYVSLLHPNSLGKTPSAALQQVIKDFAGLDSPGADTQALAAWYQDETGGGVLGSMDCEAPAPAAAPRAARSSQRGGGGGRSAAQEVALQAPLVLVVEGTDMADPGAFRDLILALSEGCWEVPLTLVLGLTTSAAALHAVLSSDVLERCLACSFFNLASAMDRLNRLVCDALLGGDGRWPGLLFSHAVVARAWDACLLHHFSTGVIGQALRLAALSHFQTAAAGRGLAGAAGLLDWVPGQRDGPGVPAGTAEVVTCWARWASRFHSKASRRAAMLGVAAQRAQHAEPGSDGLCVEARGATKKPGMPAWLRETLARLLAAPPDTLEAAAMVTACRPEALDSLTASPREARGRGLWLRLHPVPHSYTAMQALMQALTRPERVLGLPGPVGLNAQTEDACLAWQLFEADANCQNVADWFQGFADVRECHGPRKKGRKTGSKAADAKADACADGGARMQVAARFSQAVSELQFVGLIRHATRRKGDYVQRCMYMPAIM</sequence>
<dbReference type="Pfam" id="PF18137">
    <property type="entry name" value="WHD_ORC"/>
    <property type="match status" value="1"/>
</dbReference>
<dbReference type="GO" id="GO:0005664">
    <property type="term" value="C:nuclear origin of replication recognition complex"/>
    <property type="evidence" value="ECO:0007669"/>
    <property type="project" value="InterPro"/>
</dbReference>
<evidence type="ECO:0000256" key="1">
    <source>
        <dbReference type="ARBA" id="ARBA00004123"/>
    </source>
</evidence>
<evidence type="ECO:0000256" key="3">
    <source>
        <dbReference type="ARBA" id="ARBA00022705"/>
    </source>
</evidence>
<gene>
    <name evidence="9" type="ORF">APUTEX25_002503</name>
</gene>
<evidence type="ECO:0000256" key="6">
    <source>
        <dbReference type="SAM" id="MobiDB-lite"/>
    </source>
</evidence>
<proteinExistence type="inferred from homology"/>
<evidence type="ECO:0000256" key="4">
    <source>
        <dbReference type="ARBA" id="ARBA00023125"/>
    </source>
</evidence>
<reference evidence="10" key="1">
    <citation type="journal article" date="2018" name="Algal Res.">
        <title>Characterization of plant carbon substrate utilization by Auxenochlorella protothecoides.</title>
        <authorList>
            <person name="Vogler B.W."/>
            <person name="Starkenburg S.R."/>
            <person name="Sudasinghe N."/>
            <person name="Schambach J.Y."/>
            <person name="Rollin J.A."/>
            <person name="Pattathil S."/>
            <person name="Barry A.N."/>
        </authorList>
    </citation>
    <scope>NUCLEOTIDE SEQUENCE [LARGE SCALE GENOMIC DNA]</scope>
    <source>
        <strain evidence="10">UTEX 25</strain>
    </source>
</reference>
<evidence type="ECO:0000259" key="7">
    <source>
        <dbReference type="Pfam" id="PF07034"/>
    </source>
</evidence>
<comment type="caution">
    <text evidence="9">The sequence shown here is derived from an EMBL/GenBank/DDBJ whole genome shotgun (WGS) entry which is preliminary data.</text>
</comment>
<comment type="similarity">
    <text evidence="2">Belongs to the ORC3 family.</text>
</comment>
<dbReference type="InterPro" id="IPR020795">
    <property type="entry name" value="ORC3"/>
</dbReference>
<dbReference type="CDD" id="cd20704">
    <property type="entry name" value="Orc3"/>
    <property type="match status" value="1"/>
</dbReference>
<dbReference type="EMBL" id="QOKY01000201">
    <property type="protein sequence ID" value="RMZ53094.1"/>
    <property type="molecule type" value="Genomic_DNA"/>
</dbReference>
<dbReference type="PANTHER" id="PTHR12748">
    <property type="entry name" value="ORIGIN RECOGNITION COMPLEX SUBUNIT 3"/>
    <property type="match status" value="1"/>
</dbReference>
<evidence type="ECO:0000313" key="9">
    <source>
        <dbReference type="EMBL" id="RMZ53094.1"/>
    </source>
</evidence>
<feature type="region of interest" description="Disordered" evidence="6">
    <location>
        <begin position="21"/>
        <end position="42"/>
    </location>
</feature>
<dbReference type="GO" id="GO:0005656">
    <property type="term" value="C:nuclear pre-replicative complex"/>
    <property type="evidence" value="ECO:0007669"/>
    <property type="project" value="TreeGrafter"/>
</dbReference>
<dbReference type="GO" id="GO:0006270">
    <property type="term" value="P:DNA replication initiation"/>
    <property type="evidence" value="ECO:0007669"/>
    <property type="project" value="TreeGrafter"/>
</dbReference>
<dbReference type="Proteomes" id="UP000279271">
    <property type="component" value="Unassembled WGS sequence"/>
</dbReference>
<name>A0A3M7KTB8_AUXPR</name>
<evidence type="ECO:0000313" key="10">
    <source>
        <dbReference type="Proteomes" id="UP000279271"/>
    </source>
</evidence>
<comment type="subcellular location">
    <subcellularLocation>
        <location evidence="1">Nucleus</location>
    </subcellularLocation>
</comment>
<evidence type="ECO:0000256" key="2">
    <source>
        <dbReference type="ARBA" id="ARBA00010977"/>
    </source>
</evidence>
<dbReference type="Pfam" id="PF07034">
    <property type="entry name" value="ORC3_N"/>
    <property type="match status" value="1"/>
</dbReference>
<keyword evidence="3" id="KW-0235">DNA replication</keyword>
<protein>
    <submittedName>
        <fullName evidence="9">Uncharacterized protein</fullName>
    </submittedName>
</protein>
<evidence type="ECO:0000256" key="5">
    <source>
        <dbReference type="ARBA" id="ARBA00023242"/>
    </source>
</evidence>
<evidence type="ECO:0000259" key="8">
    <source>
        <dbReference type="Pfam" id="PF18137"/>
    </source>
</evidence>
<feature type="domain" description="Origin recognition complex subunit 3 winged helix C-terminal" evidence="8">
    <location>
        <begin position="532"/>
        <end position="651"/>
    </location>
</feature>